<comment type="caution">
    <text evidence="1">The sequence shown here is derived from an EMBL/GenBank/DDBJ whole genome shotgun (WGS) entry which is preliminary data.</text>
</comment>
<feature type="non-terminal residue" evidence="1">
    <location>
        <position position="109"/>
    </location>
</feature>
<dbReference type="AlphaFoldDB" id="A0A3D5J610"/>
<sequence length="109" mass="12457">MKKRYKYFCLLGFVTTFFSCQDYLDVNNSLTNPTNTGLAPQYRIEGAIENTVATAQYRGTREVLGVVQYGSQNVPAYYSESWNTFLTTGSYFLWQNVYVYALPNTADLI</sequence>
<evidence type="ECO:0000313" key="1">
    <source>
        <dbReference type="EMBL" id="HCV82800.1"/>
    </source>
</evidence>
<dbReference type="PROSITE" id="PS51257">
    <property type="entry name" value="PROKAR_LIPOPROTEIN"/>
    <property type="match status" value="1"/>
</dbReference>
<keyword evidence="1" id="KW-0449">Lipoprotein</keyword>
<proteinExistence type="predicted"/>
<evidence type="ECO:0000313" key="2">
    <source>
        <dbReference type="Proteomes" id="UP000264330"/>
    </source>
</evidence>
<reference evidence="1 2" key="1">
    <citation type="journal article" date="2018" name="Nat. Biotechnol.">
        <title>A standardized bacterial taxonomy based on genome phylogeny substantially revises the tree of life.</title>
        <authorList>
            <person name="Parks D.H."/>
            <person name="Chuvochina M."/>
            <person name="Waite D.W."/>
            <person name="Rinke C."/>
            <person name="Skarshewski A."/>
            <person name="Chaumeil P.A."/>
            <person name="Hugenholtz P."/>
        </authorList>
    </citation>
    <scope>NUCLEOTIDE SEQUENCE [LARGE SCALE GENOMIC DNA]</scope>
    <source>
        <strain evidence="1">UBA9359</strain>
    </source>
</reference>
<dbReference type="Proteomes" id="UP000264330">
    <property type="component" value="Unassembled WGS sequence"/>
</dbReference>
<organism evidence="1 2">
    <name type="scientific">Zunongwangia profunda</name>
    <dbReference type="NCBI Taxonomy" id="398743"/>
    <lineage>
        <taxon>Bacteria</taxon>
        <taxon>Pseudomonadati</taxon>
        <taxon>Bacteroidota</taxon>
        <taxon>Flavobacteriia</taxon>
        <taxon>Flavobacteriales</taxon>
        <taxon>Flavobacteriaceae</taxon>
        <taxon>Zunongwangia</taxon>
    </lineage>
</organism>
<protein>
    <submittedName>
        <fullName evidence="1">SusD/RagB family nutrient-binding outer membrane lipoprotein</fullName>
    </submittedName>
</protein>
<accession>A0A3D5J610</accession>
<name>A0A3D5J610_9FLAO</name>
<dbReference type="EMBL" id="DPMF01000399">
    <property type="protein sequence ID" value="HCV82800.1"/>
    <property type="molecule type" value="Genomic_DNA"/>
</dbReference>
<gene>
    <name evidence="1" type="ORF">DGQ38_17315</name>
</gene>